<feature type="region of interest" description="Disordered" evidence="2">
    <location>
        <begin position="920"/>
        <end position="958"/>
    </location>
</feature>
<dbReference type="InterPro" id="IPR027417">
    <property type="entry name" value="P-loop_NTPase"/>
</dbReference>
<dbReference type="SUPFAM" id="SSF52540">
    <property type="entry name" value="P-loop containing nucleoside triphosphate hydrolases"/>
    <property type="match status" value="1"/>
</dbReference>
<protein>
    <submittedName>
        <fullName evidence="5">Vegetative incompatibility protein HET-E-1</fullName>
    </submittedName>
</protein>
<keyword evidence="1" id="KW-0677">Repeat</keyword>
<dbReference type="Gene3D" id="1.25.40.10">
    <property type="entry name" value="Tetratricopeptide repeat domain"/>
    <property type="match status" value="1"/>
</dbReference>
<gene>
    <name evidence="5" type="ORF">F53441_14488</name>
</gene>
<evidence type="ECO:0000259" key="3">
    <source>
        <dbReference type="Pfam" id="PF17109"/>
    </source>
</evidence>
<organism evidence="5 6">
    <name type="scientific">Fusarium austroafricanum</name>
    <dbReference type="NCBI Taxonomy" id="2364996"/>
    <lineage>
        <taxon>Eukaryota</taxon>
        <taxon>Fungi</taxon>
        <taxon>Dikarya</taxon>
        <taxon>Ascomycota</taxon>
        <taxon>Pezizomycotina</taxon>
        <taxon>Sordariomycetes</taxon>
        <taxon>Hypocreomycetidae</taxon>
        <taxon>Hypocreales</taxon>
        <taxon>Nectriaceae</taxon>
        <taxon>Fusarium</taxon>
        <taxon>Fusarium concolor species complex</taxon>
    </lineage>
</organism>
<keyword evidence="6" id="KW-1185">Reference proteome</keyword>
<dbReference type="OrthoDB" id="448455at2759"/>
<evidence type="ECO:0000256" key="2">
    <source>
        <dbReference type="SAM" id="MobiDB-lite"/>
    </source>
</evidence>
<comment type="caution">
    <text evidence="5">The sequence shown here is derived from an EMBL/GenBank/DDBJ whole genome shotgun (WGS) entry which is preliminary data.</text>
</comment>
<dbReference type="Pfam" id="PF17109">
    <property type="entry name" value="Goodbye"/>
    <property type="match status" value="1"/>
</dbReference>
<feature type="domain" description="Nephrocystin 3-like N-terminal" evidence="4">
    <location>
        <begin position="338"/>
        <end position="501"/>
    </location>
</feature>
<evidence type="ECO:0000259" key="4">
    <source>
        <dbReference type="Pfam" id="PF24883"/>
    </source>
</evidence>
<sequence>MTEKPPAEKPQTELARLWRDAFQAYNDAVGKKGQKLDLNGSHLVKSLDQVFDSVDTSKKSFEKWRNNGGNWDKAVHFIGKNLDYAQRIGNQIASSASATFPPASAIWTVATYAIQACQAQSKDYDQLLSLIGEAGSFLKTLQIIEDNFPNCDCYTECVTDAFTAIMVVFAIQTKYMWDGRPLKFFHTLVQGGGDAKLSAAYGDVTTAISRLTRANGLLTVRNTQDIKKLMARYGEKVDFIYEEMVIYFRDQGQRIDAGFELQALNFQKQQASLDSIKRGIRELRSQLLGGDGPESATQSTKNPIAGESVALNIVKQFFGTPPSPLSKFNELHRSFVPGTDSWLYQDKEYQNWQNGETSFLWIMGEPGLGKTHLAYSIIDTLRSETKNYPQTSVAYYFFQESNEPFRSVKSAVRSIGLQIVSQNHKLREKLASVTSHFCCETWSLFNIWRWAIDYHYNDQSNERLFLVIDSLEQANPDEVNELLAYLECTVKLNQKIKVVFTGINSELLGMWQKDHVTKHLTTITMNSRTARSGIMKLLDSRFESLPRLSRFSDYAKAKIAKVMEDGKYGLQFADRILQYLDSKGLERPAMRALEEIPEDLTQFYSNVLKACSDNLKEQEKSSLELILAWMTFAERPITLEEAYSLLELKFGRRIDLEMEIAGRCSSILDMSSTLTWEERMQEMKQKAVFQKDPSVEAPFSDGTGEAPESKYQPDSSLLIHFQASTLRDYMRTANASSSSSLQTSSLLAHVEIFTTCAEVLCGTGSSDIAKALEKYAASYWMAHFVQIIDIATSKDKTSETYTIDATDDLVINIIRCFSHICSNKNDTVKKLLLYEAGTCYDDFNSGGIPYAIKLWAQRALDFSQGMLEDEVKLWAQRAIEDPAHVLQPLTRGHIAHWFTEVHEDRASRAFKLAWKAFDTRHADPNPPAEEEEEQDDSEFDEENDDKESEDDEDTPDEEDIASCLQKLISAFEDMHVGPSGYRAMGLTLLSVETSDALEAFKKSLELCETNVDKFATLSIMAGCLWDMGDQEKDAYDSACKALSLDRSGLEKKYHDLLHTALIVRATYESSHDMLEAAVETLLEAMTMYSGDQRKTAQDFSLLLRTLDKLGRHQDILNSVEQWGPMRLAVTAEDWDEVNLWYQKAAKQTGQEQVMITTYELLVQELAPLEWASPTRYQYALGCRRSIGDTARAKGLLYEILDADNCIDPATNTISDSIPYLARRELAEIIYEEFLQATSSSEKRASLSEIEVLTKRKLGNAYLTCDSQSTYLKRPEATILARIYRRFGPLDKFEETLTEAFNDCLASLRDDNPWNDSDNLRELCHVLACLPGLQHEAAMALSVQFYLLEKELMVKSLHLISRKKENEEGIDLEDDSGGEWEDTDDDGGEVQDGHDNAVHIEQGKSGRNWIRAMLDDECNDEYDISSHRGIHCGGYCVDNAGDITSWKQTVMYH</sequence>
<reference evidence="5" key="1">
    <citation type="submission" date="2020-01" db="EMBL/GenBank/DDBJ databases">
        <title>Identification and distribution of gene clusters putatively required for synthesis of sphingolipid metabolism inhibitors in phylogenetically diverse species of the filamentous fungus Fusarium.</title>
        <authorList>
            <person name="Kim H.-S."/>
            <person name="Busman M."/>
            <person name="Brown D.W."/>
            <person name="Divon H."/>
            <person name="Uhlig S."/>
            <person name="Proctor R.H."/>
        </authorList>
    </citation>
    <scope>NUCLEOTIDE SEQUENCE</scope>
    <source>
        <strain evidence="5">NRRL 53441</strain>
    </source>
</reference>
<dbReference type="InterPro" id="IPR031350">
    <property type="entry name" value="Goodbye_dom"/>
</dbReference>
<dbReference type="Gene3D" id="3.40.50.300">
    <property type="entry name" value="P-loop containing nucleotide triphosphate hydrolases"/>
    <property type="match status" value="1"/>
</dbReference>
<dbReference type="InterPro" id="IPR011990">
    <property type="entry name" value="TPR-like_helical_dom_sf"/>
</dbReference>
<name>A0A8H4JCG9_9HYPO</name>
<dbReference type="PANTHER" id="PTHR10039">
    <property type="entry name" value="AMELOGENIN"/>
    <property type="match status" value="1"/>
</dbReference>
<dbReference type="PANTHER" id="PTHR10039:SF17">
    <property type="entry name" value="FUNGAL STAND N-TERMINAL GOODBYE DOMAIN-CONTAINING PROTEIN-RELATED"/>
    <property type="match status" value="1"/>
</dbReference>
<evidence type="ECO:0000313" key="5">
    <source>
        <dbReference type="EMBL" id="KAF4418032.1"/>
    </source>
</evidence>
<feature type="compositionally biased region" description="Acidic residues" evidence="2">
    <location>
        <begin position="1367"/>
        <end position="1388"/>
    </location>
</feature>
<dbReference type="InterPro" id="IPR056884">
    <property type="entry name" value="NPHP3-like_N"/>
</dbReference>
<dbReference type="SUPFAM" id="SSF48452">
    <property type="entry name" value="TPR-like"/>
    <property type="match status" value="1"/>
</dbReference>
<dbReference type="Proteomes" id="UP000605986">
    <property type="component" value="Unassembled WGS sequence"/>
</dbReference>
<dbReference type="EMBL" id="JAADJG010001327">
    <property type="protein sequence ID" value="KAF4418032.1"/>
    <property type="molecule type" value="Genomic_DNA"/>
</dbReference>
<evidence type="ECO:0000256" key="1">
    <source>
        <dbReference type="ARBA" id="ARBA00022737"/>
    </source>
</evidence>
<feature type="compositionally biased region" description="Acidic residues" evidence="2">
    <location>
        <begin position="928"/>
        <end position="958"/>
    </location>
</feature>
<accession>A0A8H4JCG9</accession>
<proteinExistence type="predicted"/>
<dbReference type="Pfam" id="PF24883">
    <property type="entry name" value="NPHP3_N"/>
    <property type="match status" value="1"/>
</dbReference>
<evidence type="ECO:0000313" key="6">
    <source>
        <dbReference type="Proteomes" id="UP000605986"/>
    </source>
</evidence>
<feature type="domain" description="Fungal STAND N-terminal Goodbye" evidence="3">
    <location>
        <begin position="18"/>
        <end position="143"/>
    </location>
</feature>
<feature type="region of interest" description="Disordered" evidence="2">
    <location>
        <begin position="1367"/>
        <end position="1393"/>
    </location>
</feature>